<dbReference type="AlphaFoldDB" id="A0A0A0EL12"/>
<reference evidence="1 2" key="1">
    <citation type="submission" date="2013-08" db="EMBL/GenBank/DDBJ databases">
        <title>Genome sequencing of Lysobacter.</title>
        <authorList>
            <person name="Zhang S."/>
            <person name="Wang G."/>
        </authorList>
    </citation>
    <scope>NUCLEOTIDE SEQUENCE [LARGE SCALE GENOMIC DNA]</scope>
    <source>
        <strain evidence="1 2">Ko07</strain>
    </source>
</reference>
<name>A0A0A0EL12_9GAMM</name>
<accession>A0A0A0EL12</accession>
<dbReference type="eggNOG" id="COG1737">
    <property type="taxonomic scope" value="Bacteria"/>
</dbReference>
<sequence length="377" mass="40803">MKSDSAEAIAPDVIAALFSSDSWDVVHQPDGVTMPPDLVVSKGSLKYAVEIKTISEGRADRVIPLLAQAILQAQAHARDSRGVRPLAIVHVGNAERPLLDKVQAFSSRFAPGVAIGVIANDGTRHFIGPGLASLNVAPARTRKQAIAVPHKASDLFSDLNQWMLKVLLAPGIPEHLLAAPRARYEHASQLAEAAGVSVMTASRFVNRMREEGFLDDVAAPLQLVRRTELFRRWQSAALRSSPEMRMCFLNPGASQAQLYKAVSRHQACLGLFAAADALGVGHVSGVPPYVYVRKLPRSEQDLWRELIPARPGESADLILRQAAMPQSILRGAVNVDGMMVTDVLQVWLDVVAHPSRGPEQADFLGRTVLRDVIGEAS</sequence>
<keyword evidence="2" id="KW-1185">Reference proteome</keyword>
<dbReference type="EMBL" id="AVPS01000009">
    <property type="protein sequence ID" value="KGM50985.1"/>
    <property type="molecule type" value="Genomic_DNA"/>
</dbReference>
<organism evidence="1 2">
    <name type="scientific">Lysobacter concretionis Ko07 = DSM 16239</name>
    <dbReference type="NCBI Taxonomy" id="1122185"/>
    <lineage>
        <taxon>Bacteria</taxon>
        <taxon>Pseudomonadati</taxon>
        <taxon>Pseudomonadota</taxon>
        <taxon>Gammaproteobacteria</taxon>
        <taxon>Lysobacterales</taxon>
        <taxon>Lysobacteraceae</taxon>
        <taxon>Novilysobacter</taxon>
    </lineage>
</organism>
<evidence type="ECO:0000313" key="1">
    <source>
        <dbReference type="EMBL" id="KGM50985.1"/>
    </source>
</evidence>
<protein>
    <recommendedName>
        <fullName evidence="3">RpiR family transcriptional regulator</fullName>
    </recommendedName>
</protein>
<gene>
    <name evidence="1" type="ORF">N792_13005</name>
</gene>
<dbReference type="Proteomes" id="UP000030017">
    <property type="component" value="Unassembled WGS sequence"/>
</dbReference>
<proteinExistence type="predicted"/>
<comment type="caution">
    <text evidence="1">The sequence shown here is derived from an EMBL/GenBank/DDBJ whole genome shotgun (WGS) entry which is preliminary data.</text>
</comment>
<evidence type="ECO:0000313" key="2">
    <source>
        <dbReference type="Proteomes" id="UP000030017"/>
    </source>
</evidence>
<dbReference type="OrthoDB" id="6065052at2"/>
<evidence type="ECO:0008006" key="3">
    <source>
        <dbReference type="Google" id="ProtNLM"/>
    </source>
</evidence>
<dbReference type="RefSeq" id="WP_052104027.1">
    <property type="nucleotide sequence ID" value="NZ_AVPS01000009.1"/>
</dbReference>